<dbReference type="EMBL" id="KN838859">
    <property type="protein sequence ID" value="KIJ93190.1"/>
    <property type="molecule type" value="Genomic_DNA"/>
</dbReference>
<name>A0A0C9WQ47_9AGAR</name>
<sequence>MGDGQSGRLSCQHQQSVMLWAIVYTLPFAKPRRTSEGLCVVTETWYGYKALEFRIRYVQKKRSGRKNKRHALTTKDSLADFYLWRR</sequence>
<dbReference type="AlphaFoldDB" id="A0A0C9WQ47"/>
<dbReference type="HOGENOM" id="CLU_2661227_0_0_1"/>
<evidence type="ECO:0000313" key="2">
    <source>
        <dbReference type="Proteomes" id="UP000054477"/>
    </source>
</evidence>
<dbReference type="Proteomes" id="UP000054477">
    <property type="component" value="Unassembled WGS sequence"/>
</dbReference>
<accession>A0A0C9WQ47</accession>
<reference evidence="1 2" key="1">
    <citation type="submission" date="2014-04" db="EMBL/GenBank/DDBJ databases">
        <authorList>
            <consortium name="DOE Joint Genome Institute"/>
            <person name="Kuo A."/>
            <person name="Kohler A."/>
            <person name="Nagy L.G."/>
            <person name="Floudas D."/>
            <person name="Copeland A."/>
            <person name="Barry K.W."/>
            <person name="Cichocki N."/>
            <person name="Veneault-Fourrey C."/>
            <person name="LaButti K."/>
            <person name="Lindquist E.A."/>
            <person name="Lipzen A."/>
            <person name="Lundell T."/>
            <person name="Morin E."/>
            <person name="Murat C."/>
            <person name="Sun H."/>
            <person name="Tunlid A."/>
            <person name="Henrissat B."/>
            <person name="Grigoriev I.V."/>
            <person name="Hibbett D.S."/>
            <person name="Martin F."/>
            <person name="Nordberg H.P."/>
            <person name="Cantor M.N."/>
            <person name="Hua S.X."/>
        </authorList>
    </citation>
    <scope>NUCLEOTIDE SEQUENCE [LARGE SCALE GENOMIC DNA]</scope>
    <source>
        <strain evidence="1 2">LaAM-08-1</strain>
    </source>
</reference>
<protein>
    <submittedName>
        <fullName evidence="1">Uncharacterized protein</fullName>
    </submittedName>
</protein>
<keyword evidence="2" id="KW-1185">Reference proteome</keyword>
<proteinExistence type="predicted"/>
<gene>
    <name evidence="1" type="ORF">K443DRAFT_684688</name>
</gene>
<organism evidence="1 2">
    <name type="scientific">Laccaria amethystina LaAM-08-1</name>
    <dbReference type="NCBI Taxonomy" id="1095629"/>
    <lineage>
        <taxon>Eukaryota</taxon>
        <taxon>Fungi</taxon>
        <taxon>Dikarya</taxon>
        <taxon>Basidiomycota</taxon>
        <taxon>Agaricomycotina</taxon>
        <taxon>Agaricomycetes</taxon>
        <taxon>Agaricomycetidae</taxon>
        <taxon>Agaricales</taxon>
        <taxon>Agaricineae</taxon>
        <taxon>Hydnangiaceae</taxon>
        <taxon>Laccaria</taxon>
    </lineage>
</organism>
<reference evidence="2" key="2">
    <citation type="submission" date="2015-01" db="EMBL/GenBank/DDBJ databases">
        <title>Evolutionary Origins and Diversification of the Mycorrhizal Mutualists.</title>
        <authorList>
            <consortium name="DOE Joint Genome Institute"/>
            <consortium name="Mycorrhizal Genomics Consortium"/>
            <person name="Kohler A."/>
            <person name="Kuo A."/>
            <person name="Nagy L.G."/>
            <person name="Floudas D."/>
            <person name="Copeland A."/>
            <person name="Barry K.W."/>
            <person name="Cichocki N."/>
            <person name="Veneault-Fourrey C."/>
            <person name="LaButti K."/>
            <person name="Lindquist E.A."/>
            <person name="Lipzen A."/>
            <person name="Lundell T."/>
            <person name="Morin E."/>
            <person name="Murat C."/>
            <person name="Riley R."/>
            <person name="Ohm R."/>
            <person name="Sun H."/>
            <person name="Tunlid A."/>
            <person name="Henrissat B."/>
            <person name="Grigoriev I.V."/>
            <person name="Hibbett D.S."/>
            <person name="Martin F."/>
        </authorList>
    </citation>
    <scope>NUCLEOTIDE SEQUENCE [LARGE SCALE GENOMIC DNA]</scope>
    <source>
        <strain evidence="2">LaAM-08-1</strain>
    </source>
</reference>
<evidence type="ECO:0000313" key="1">
    <source>
        <dbReference type="EMBL" id="KIJ93190.1"/>
    </source>
</evidence>
<feature type="non-terminal residue" evidence="1">
    <location>
        <position position="86"/>
    </location>
</feature>